<evidence type="ECO:0000256" key="6">
    <source>
        <dbReference type="ARBA" id="ARBA00023157"/>
    </source>
</evidence>
<dbReference type="GO" id="GO:0004252">
    <property type="term" value="F:serine-type endopeptidase activity"/>
    <property type="evidence" value="ECO:0007669"/>
    <property type="project" value="InterPro"/>
</dbReference>
<dbReference type="FunFam" id="2.40.10.10:FF:000122">
    <property type="entry name" value="Chymotrypsin-like elastase family member 1"/>
    <property type="match status" value="1"/>
</dbReference>
<evidence type="ECO:0000256" key="5">
    <source>
        <dbReference type="ARBA" id="ARBA00023145"/>
    </source>
</evidence>
<keyword evidence="7" id="KW-0325">Glycoprotein</keyword>
<comment type="subcellular location">
    <subcellularLocation>
        <location evidence="1">Secreted</location>
    </subcellularLocation>
</comment>
<dbReference type="Pfam" id="PF00089">
    <property type="entry name" value="Trypsin"/>
    <property type="match status" value="1"/>
</dbReference>
<feature type="domain" description="Peptidase S1" evidence="9">
    <location>
        <begin position="135"/>
        <end position="382"/>
    </location>
</feature>
<dbReference type="FunFam" id="2.40.10.10:FF:000105">
    <property type="entry name" value="Inactive serine protease 45"/>
    <property type="match status" value="1"/>
</dbReference>
<dbReference type="Gene3D" id="2.40.10.10">
    <property type="entry name" value="Trypsin-like serine proteases"/>
    <property type="match status" value="2"/>
</dbReference>
<dbReference type="AlphaFoldDB" id="A0A8P0NUS2"/>
<dbReference type="PANTHER" id="PTHR24256">
    <property type="entry name" value="TRYPTASE-RELATED"/>
    <property type="match status" value="1"/>
</dbReference>
<keyword evidence="2" id="KW-0964">Secreted</keyword>
<dbReference type="PROSITE" id="PS00134">
    <property type="entry name" value="TRYPSIN_HIS"/>
    <property type="match status" value="1"/>
</dbReference>
<dbReference type="InterPro" id="IPR018114">
    <property type="entry name" value="TRYPSIN_HIS"/>
</dbReference>
<evidence type="ECO:0000256" key="2">
    <source>
        <dbReference type="ARBA" id="ARBA00022525"/>
    </source>
</evidence>
<comment type="similarity">
    <text evidence="8">Belongs to the peptidase S1 family. CLIP subfamily.</text>
</comment>
<reference evidence="10 11" key="1">
    <citation type="journal article" date="2005" name="Nature">
        <title>Genome sequence, comparative analysis and haplotype structure of the domestic dog.</title>
        <authorList>
            <consortium name="Broad Sequencing Platform"/>
            <person name="Lindblad-Toh K."/>
            <person name="Wade C.M."/>
            <person name="Mikkelsen T.S."/>
            <person name="Karlsson E.K."/>
            <person name="Jaffe D.B."/>
            <person name="Kamal M."/>
            <person name="Clamp M."/>
            <person name="Chang J.L."/>
            <person name="Kulbokas E.J. III"/>
            <person name="Zody M.C."/>
            <person name="Mauceli E."/>
            <person name="Xie X."/>
            <person name="Breen M."/>
            <person name="Wayne R.K."/>
            <person name="Ostrander E.A."/>
            <person name="Ponting C.P."/>
            <person name="Galibert F."/>
            <person name="Smith D.R."/>
            <person name="DeJong P.J."/>
            <person name="Kirkness E."/>
            <person name="Alvarez P."/>
            <person name="Biagi T."/>
            <person name="Brockman W."/>
            <person name="Butler J."/>
            <person name="Chin C.W."/>
            <person name="Cook A."/>
            <person name="Cuff J."/>
            <person name="Daly M.J."/>
            <person name="DeCaprio D."/>
            <person name="Gnerre S."/>
            <person name="Grabherr M."/>
            <person name="Kellis M."/>
            <person name="Kleber M."/>
            <person name="Bardeleben C."/>
            <person name="Goodstadt L."/>
            <person name="Heger A."/>
            <person name="Hitte C."/>
            <person name="Kim L."/>
            <person name="Koepfli K.P."/>
            <person name="Parker H.G."/>
            <person name="Pollinger J.P."/>
            <person name="Searle S.M."/>
            <person name="Sutter N.B."/>
            <person name="Thomas R."/>
            <person name="Webber C."/>
            <person name="Baldwin J."/>
            <person name="Abebe A."/>
            <person name="Abouelleil A."/>
            <person name="Aftuck L."/>
            <person name="Ait-Zahra M."/>
            <person name="Aldredge T."/>
            <person name="Allen N."/>
            <person name="An P."/>
            <person name="Anderson S."/>
            <person name="Antoine C."/>
            <person name="Arachchi H."/>
            <person name="Aslam A."/>
            <person name="Ayotte L."/>
            <person name="Bachantsang P."/>
            <person name="Barry A."/>
            <person name="Bayul T."/>
            <person name="Benamara M."/>
            <person name="Berlin A."/>
            <person name="Bessette D."/>
            <person name="Blitshteyn B."/>
            <person name="Bloom T."/>
            <person name="Blye J."/>
            <person name="Boguslavskiy L."/>
            <person name="Bonnet C."/>
            <person name="Boukhgalter B."/>
            <person name="Brown A."/>
            <person name="Cahill P."/>
            <person name="Calixte N."/>
            <person name="Camarata J."/>
            <person name="Cheshatsang Y."/>
            <person name="Chu J."/>
            <person name="Citroen M."/>
            <person name="Collymore A."/>
            <person name="Cooke P."/>
            <person name="Dawoe T."/>
            <person name="Daza R."/>
            <person name="Decktor K."/>
            <person name="DeGray S."/>
            <person name="Dhargay N."/>
            <person name="Dooley K."/>
            <person name="Dooley K."/>
            <person name="Dorje P."/>
            <person name="Dorjee K."/>
            <person name="Dorris L."/>
            <person name="Duffey N."/>
            <person name="Dupes A."/>
            <person name="Egbiremolen O."/>
            <person name="Elong R."/>
            <person name="Falk J."/>
            <person name="Farina A."/>
            <person name="Faro S."/>
            <person name="Ferguson D."/>
            <person name="Ferreira P."/>
            <person name="Fisher S."/>
            <person name="FitzGerald M."/>
            <person name="Foley K."/>
            <person name="Foley C."/>
            <person name="Franke A."/>
            <person name="Friedrich D."/>
            <person name="Gage D."/>
            <person name="Garber M."/>
            <person name="Gearin G."/>
            <person name="Giannoukos G."/>
            <person name="Goode T."/>
            <person name="Goyette A."/>
            <person name="Graham J."/>
            <person name="Grandbois E."/>
            <person name="Gyaltsen K."/>
            <person name="Hafez N."/>
            <person name="Hagopian D."/>
            <person name="Hagos B."/>
            <person name="Hall J."/>
            <person name="Healy C."/>
            <person name="Hegarty R."/>
            <person name="Honan T."/>
            <person name="Horn A."/>
            <person name="Houde N."/>
            <person name="Hughes L."/>
            <person name="Hunnicutt L."/>
            <person name="Husby M."/>
            <person name="Jester B."/>
            <person name="Jones C."/>
            <person name="Kamat A."/>
            <person name="Kanga B."/>
            <person name="Kells C."/>
            <person name="Khazanovich D."/>
            <person name="Kieu A.C."/>
            <person name="Kisner P."/>
            <person name="Kumar M."/>
            <person name="Lance K."/>
            <person name="Landers T."/>
            <person name="Lara M."/>
            <person name="Lee W."/>
            <person name="Leger J.P."/>
            <person name="Lennon N."/>
            <person name="Leuper L."/>
            <person name="LeVine S."/>
            <person name="Liu J."/>
            <person name="Liu X."/>
            <person name="Lokyitsang Y."/>
            <person name="Lokyitsang T."/>
            <person name="Lui A."/>
            <person name="Macdonald J."/>
            <person name="Major J."/>
            <person name="Marabella R."/>
            <person name="Maru K."/>
            <person name="Matthews C."/>
            <person name="McDonough S."/>
            <person name="Mehta T."/>
            <person name="Meldrim J."/>
            <person name="Melnikov A."/>
            <person name="Meneus L."/>
            <person name="Mihalev A."/>
            <person name="Mihova T."/>
            <person name="Miller K."/>
            <person name="Mittelman R."/>
            <person name="Mlenga V."/>
            <person name="Mulrain L."/>
            <person name="Munson G."/>
            <person name="Navidi A."/>
            <person name="Naylor J."/>
            <person name="Nguyen T."/>
            <person name="Nguyen N."/>
            <person name="Nguyen C."/>
            <person name="Nguyen T."/>
            <person name="Nicol R."/>
            <person name="Norbu N."/>
            <person name="Norbu C."/>
            <person name="Novod N."/>
            <person name="Nyima T."/>
            <person name="Olandt P."/>
            <person name="O'Neill B."/>
            <person name="O'Neill K."/>
            <person name="Osman S."/>
            <person name="Oyono L."/>
            <person name="Patti C."/>
            <person name="Perrin D."/>
            <person name="Phunkhang P."/>
            <person name="Pierre F."/>
            <person name="Priest M."/>
            <person name="Rachupka A."/>
            <person name="Raghuraman S."/>
            <person name="Rameau R."/>
            <person name="Ray V."/>
            <person name="Raymond C."/>
            <person name="Rege F."/>
            <person name="Rise C."/>
            <person name="Rogers J."/>
            <person name="Rogov P."/>
            <person name="Sahalie J."/>
            <person name="Settipalli S."/>
            <person name="Sharpe T."/>
            <person name="Shea T."/>
            <person name="Sheehan M."/>
            <person name="Sherpa N."/>
            <person name="Shi J."/>
            <person name="Shih D."/>
            <person name="Sloan J."/>
            <person name="Smith C."/>
            <person name="Sparrow T."/>
            <person name="Stalker J."/>
            <person name="Stange-Thomann N."/>
            <person name="Stavropoulos S."/>
            <person name="Stone C."/>
            <person name="Stone S."/>
            <person name="Sykes S."/>
            <person name="Tchuinga P."/>
            <person name="Tenzing P."/>
            <person name="Tesfaye S."/>
            <person name="Thoulutsang D."/>
            <person name="Thoulutsang Y."/>
            <person name="Topham K."/>
            <person name="Topping I."/>
            <person name="Tsamla T."/>
            <person name="Vassiliev H."/>
            <person name="Venkataraman V."/>
            <person name="Vo A."/>
            <person name="Wangchuk T."/>
            <person name="Wangdi T."/>
            <person name="Weiand M."/>
            <person name="Wilkinson J."/>
            <person name="Wilson A."/>
            <person name="Yadav S."/>
            <person name="Yang S."/>
            <person name="Yang X."/>
            <person name="Young G."/>
            <person name="Yu Q."/>
            <person name="Zainoun J."/>
            <person name="Zembek L."/>
            <person name="Zimmer A."/>
            <person name="Lander E.S."/>
        </authorList>
    </citation>
    <scope>NUCLEOTIDE SEQUENCE [LARGE SCALE GENOMIC DNA]</scope>
    <source>
        <strain evidence="10">Boxer</strain>
    </source>
</reference>
<dbReference type="InterPro" id="IPR001314">
    <property type="entry name" value="Peptidase_S1A"/>
</dbReference>
<evidence type="ECO:0000259" key="9">
    <source>
        <dbReference type="PROSITE" id="PS50240"/>
    </source>
</evidence>
<dbReference type="InterPro" id="IPR001254">
    <property type="entry name" value="Trypsin_dom"/>
</dbReference>
<evidence type="ECO:0000313" key="11">
    <source>
        <dbReference type="Proteomes" id="UP000002254"/>
    </source>
</evidence>
<organism evidence="10 11">
    <name type="scientific">Canis lupus familiaris</name>
    <name type="common">Dog</name>
    <name type="synonym">Canis familiaris</name>
    <dbReference type="NCBI Taxonomy" id="9615"/>
    <lineage>
        <taxon>Eukaryota</taxon>
        <taxon>Metazoa</taxon>
        <taxon>Chordata</taxon>
        <taxon>Craniata</taxon>
        <taxon>Vertebrata</taxon>
        <taxon>Euteleostomi</taxon>
        <taxon>Mammalia</taxon>
        <taxon>Eutheria</taxon>
        <taxon>Laurasiatheria</taxon>
        <taxon>Carnivora</taxon>
        <taxon>Caniformia</taxon>
        <taxon>Canidae</taxon>
        <taxon>Canis</taxon>
    </lineage>
</organism>
<keyword evidence="5" id="KW-0865">Zymogen</keyword>
<dbReference type="InterPro" id="IPR009003">
    <property type="entry name" value="Peptidase_S1_PA"/>
</dbReference>
<keyword evidence="4" id="KW-0378">Hydrolase</keyword>
<dbReference type="InterPro" id="IPR051487">
    <property type="entry name" value="Ser/Thr_Proteases_Immune/Dev"/>
</dbReference>
<keyword evidence="4" id="KW-0720">Serine protease</keyword>
<dbReference type="SMART" id="SM00020">
    <property type="entry name" value="Tryp_SPc"/>
    <property type="match status" value="1"/>
</dbReference>
<evidence type="ECO:0000256" key="4">
    <source>
        <dbReference type="ARBA" id="ARBA00022825"/>
    </source>
</evidence>
<evidence type="ECO:0000313" key="10">
    <source>
        <dbReference type="Ensembl" id="ENSCAFP00000044439.2"/>
    </source>
</evidence>
<name>A0A8P0NUS2_CANLF</name>
<evidence type="ECO:0000256" key="1">
    <source>
        <dbReference type="ARBA" id="ARBA00004613"/>
    </source>
</evidence>
<keyword evidence="4" id="KW-0645">Protease</keyword>
<sequence>LCYPSTGLPPPPRGSLCFWASLLRPLVIDPWLFLHGILSCHHQPCPLFSGGSGIHHGVSFFYNECHCHFSVFTFFSSLTPGTIALLPQKPPCPPLLPGSPETCGLVPALTSHSGCVFTSVSPAGQHGYKENTSTPVCGKPWWSGDLDVIRHWPWEVSLRLENEHVCGGALIDLDWVVTAAHCIQGTKEYSVILGTNKLKPADSLRVTMIPVKDIIMHPKFWGRTFIMGDVALLQLHRPVALSKYVQPICLPEPSYNLKVGTQCWVTGWGQAKQRFSVNSTLTPELQEAEVFIMDNKRCDQIYRKKSFIPHIVPLVLGDMICATNYGENLCSGDSGGPLACEVEGRWILAGVLSWEKACAKAENPGVYARITKYSKWIKQQMNNGPLSCLQTSTWLLLLFWLLQPQMGP</sequence>
<dbReference type="PROSITE" id="PS50240">
    <property type="entry name" value="TRYPSIN_DOM"/>
    <property type="match status" value="1"/>
</dbReference>
<dbReference type="CDD" id="cd00190">
    <property type="entry name" value="Tryp_SPc"/>
    <property type="match status" value="1"/>
</dbReference>
<accession>A0A8P0NUS2</accession>
<gene>
    <name evidence="10" type="primary">LOC476645</name>
</gene>
<evidence type="ECO:0000256" key="8">
    <source>
        <dbReference type="ARBA" id="ARBA00024195"/>
    </source>
</evidence>
<dbReference type="GO" id="GO:0005576">
    <property type="term" value="C:extracellular region"/>
    <property type="evidence" value="ECO:0007669"/>
    <property type="project" value="UniProtKB-SubCell"/>
</dbReference>
<dbReference type="Proteomes" id="UP000002254">
    <property type="component" value="Chromosome 20"/>
</dbReference>
<keyword evidence="6" id="KW-1015">Disulfide bond</keyword>
<reference evidence="10" key="2">
    <citation type="submission" date="2025-08" db="UniProtKB">
        <authorList>
            <consortium name="Ensembl"/>
        </authorList>
    </citation>
    <scope>IDENTIFICATION</scope>
</reference>
<dbReference type="GO" id="GO:0006508">
    <property type="term" value="P:proteolysis"/>
    <property type="evidence" value="ECO:0007669"/>
    <property type="project" value="InterPro"/>
</dbReference>
<dbReference type="SUPFAM" id="SSF50494">
    <property type="entry name" value="Trypsin-like serine proteases"/>
    <property type="match status" value="1"/>
</dbReference>
<protein>
    <recommendedName>
        <fullName evidence="9">Peptidase S1 domain-containing protein</fullName>
    </recommendedName>
</protein>
<evidence type="ECO:0000256" key="7">
    <source>
        <dbReference type="ARBA" id="ARBA00023180"/>
    </source>
</evidence>
<evidence type="ECO:0000256" key="3">
    <source>
        <dbReference type="ARBA" id="ARBA00022729"/>
    </source>
</evidence>
<dbReference type="Ensembl" id="ENSCAFT00000088754.2">
    <property type="protein sequence ID" value="ENSCAFP00000044439.2"/>
    <property type="gene ID" value="ENSCAFG00000013645.5"/>
</dbReference>
<dbReference type="InterPro" id="IPR043504">
    <property type="entry name" value="Peptidase_S1_PA_chymotrypsin"/>
</dbReference>
<dbReference type="PRINTS" id="PR00722">
    <property type="entry name" value="CHYMOTRYPSIN"/>
</dbReference>
<proteinExistence type="inferred from homology"/>
<keyword evidence="3" id="KW-0732">Signal</keyword>